<dbReference type="CDD" id="cd12148">
    <property type="entry name" value="fungal_TF_MHR"/>
    <property type="match status" value="1"/>
</dbReference>
<name>A0A9P9JCI3_9HYPO</name>
<comment type="caution">
    <text evidence="5">The sequence shown here is derived from an EMBL/GenBank/DDBJ whole genome shotgun (WGS) entry which is preliminary data.</text>
</comment>
<keyword evidence="1" id="KW-0479">Metal-binding</keyword>
<sequence>MDIKPRVNATSQPNTPQSSQAGSDRPRATTTRISLACVHCRNRHSKCDGKRTGCERCRRERRLCGYLPSLRGIKNPNPKPEPKSKPKEAASVTNATDAEPPKKDAKAICYNTPAPDLAMLEKTIMHTKPFPGGWVVVSPTHSTNYLFDFYYSYFHDSHSWLPPKRIMAQMIDHRVEGLGFIATMITYIGSIYTKTVDTGPLRTSAFDMASSSLPKTIWNVQALLCVCIAALGDGYIDLCGPWFDKAVEMALKLGLQNKSFADAEPNLVLAESYRRTYWGLCLHGSLRTVREHLGHFQLYDIVPTTDLPCEEWEYQGEEIPKPVSFGEIHHLRTSRDYSSWAYLAELVKISGESVVPLLNVGIHADAEAVDRADDRIVAWILQLPKWKMDLVDPDGASDMILYLALGIAHGLRIRIQLNLIGAGGGVQFRIPETVRCGPIFRHHPSAAASLTGKTSRAWMYGSKALQASLAVVNLFNANLPPEKFSPTCTLGIEKAVIPLLDAYLFGSVKPLVMREKIMLLANVLATAGEFWPNARAVSVEIIKALGREEDSLDRWGDTTGLERIIDNIMPTTDERDALSIVPLLTTEEMNALTDDMLAQGEPMALYKPEPQPQPDLEPLWPKPSWPEPGPRQLPHRPLKIEESVN</sequence>
<dbReference type="PANTHER" id="PTHR47431:SF1">
    <property type="entry name" value="ZN(II)2CYS6 TRANSCRIPTION FACTOR (EUROFUNG)"/>
    <property type="match status" value="1"/>
</dbReference>
<dbReference type="PROSITE" id="PS00463">
    <property type="entry name" value="ZN2_CY6_FUNGAL_1"/>
    <property type="match status" value="1"/>
</dbReference>
<dbReference type="CDD" id="cd00067">
    <property type="entry name" value="GAL4"/>
    <property type="match status" value="1"/>
</dbReference>
<feature type="region of interest" description="Disordered" evidence="3">
    <location>
        <begin position="1"/>
        <end position="28"/>
    </location>
</feature>
<feature type="domain" description="Zn(2)-C6 fungal-type" evidence="4">
    <location>
        <begin position="36"/>
        <end position="66"/>
    </location>
</feature>
<dbReference type="InterPro" id="IPR001138">
    <property type="entry name" value="Zn2Cys6_DnaBD"/>
</dbReference>
<dbReference type="SUPFAM" id="SSF57701">
    <property type="entry name" value="Zn2/Cys6 DNA-binding domain"/>
    <property type="match status" value="1"/>
</dbReference>
<dbReference type="Pfam" id="PF04082">
    <property type="entry name" value="Fungal_trans"/>
    <property type="match status" value="1"/>
</dbReference>
<feature type="region of interest" description="Disordered" evidence="3">
    <location>
        <begin position="68"/>
        <end position="102"/>
    </location>
</feature>
<dbReference type="OrthoDB" id="10067394at2759"/>
<feature type="region of interest" description="Disordered" evidence="3">
    <location>
        <begin position="602"/>
        <end position="645"/>
    </location>
</feature>
<evidence type="ECO:0000313" key="5">
    <source>
        <dbReference type="EMBL" id="KAH7155595.1"/>
    </source>
</evidence>
<evidence type="ECO:0000256" key="1">
    <source>
        <dbReference type="ARBA" id="ARBA00022723"/>
    </source>
</evidence>
<dbReference type="Gene3D" id="4.10.240.10">
    <property type="entry name" value="Zn(2)-C6 fungal-type DNA-binding domain"/>
    <property type="match status" value="1"/>
</dbReference>
<feature type="compositionally biased region" description="Polar residues" evidence="3">
    <location>
        <begin position="8"/>
        <end position="28"/>
    </location>
</feature>
<evidence type="ECO:0000256" key="2">
    <source>
        <dbReference type="ARBA" id="ARBA00023242"/>
    </source>
</evidence>
<accession>A0A9P9JCI3</accession>
<proteinExistence type="predicted"/>
<dbReference type="InterPro" id="IPR007219">
    <property type="entry name" value="XnlR_reg_dom"/>
</dbReference>
<dbReference type="GO" id="GO:0000981">
    <property type="term" value="F:DNA-binding transcription factor activity, RNA polymerase II-specific"/>
    <property type="evidence" value="ECO:0007669"/>
    <property type="project" value="InterPro"/>
</dbReference>
<dbReference type="Proteomes" id="UP000717696">
    <property type="component" value="Unassembled WGS sequence"/>
</dbReference>
<evidence type="ECO:0000256" key="3">
    <source>
        <dbReference type="SAM" id="MobiDB-lite"/>
    </source>
</evidence>
<dbReference type="GO" id="GO:0006351">
    <property type="term" value="P:DNA-templated transcription"/>
    <property type="evidence" value="ECO:0007669"/>
    <property type="project" value="InterPro"/>
</dbReference>
<dbReference type="Pfam" id="PF00172">
    <property type="entry name" value="Zn_clus"/>
    <property type="match status" value="1"/>
</dbReference>
<feature type="compositionally biased region" description="Pro residues" evidence="3">
    <location>
        <begin position="609"/>
        <end position="631"/>
    </location>
</feature>
<reference evidence="5" key="1">
    <citation type="journal article" date="2021" name="Nat. Commun.">
        <title>Genetic determinants of endophytism in the Arabidopsis root mycobiome.</title>
        <authorList>
            <person name="Mesny F."/>
            <person name="Miyauchi S."/>
            <person name="Thiergart T."/>
            <person name="Pickel B."/>
            <person name="Atanasova L."/>
            <person name="Karlsson M."/>
            <person name="Huettel B."/>
            <person name="Barry K.W."/>
            <person name="Haridas S."/>
            <person name="Chen C."/>
            <person name="Bauer D."/>
            <person name="Andreopoulos W."/>
            <person name="Pangilinan J."/>
            <person name="LaButti K."/>
            <person name="Riley R."/>
            <person name="Lipzen A."/>
            <person name="Clum A."/>
            <person name="Drula E."/>
            <person name="Henrissat B."/>
            <person name="Kohler A."/>
            <person name="Grigoriev I.V."/>
            <person name="Martin F.M."/>
            <person name="Hacquard S."/>
        </authorList>
    </citation>
    <scope>NUCLEOTIDE SEQUENCE</scope>
    <source>
        <strain evidence="5">MPI-CAGE-AT-0021</strain>
    </source>
</reference>
<dbReference type="GO" id="GO:0003677">
    <property type="term" value="F:DNA binding"/>
    <property type="evidence" value="ECO:0007669"/>
    <property type="project" value="InterPro"/>
</dbReference>
<dbReference type="SMART" id="SM00066">
    <property type="entry name" value="GAL4"/>
    <property type="match status" value="1"/>
</dbReference>
<keyword evidence="2" id="KW-0539">Nucleus</keyword>
<gene>
    <name evidence="5" type="ORF">B0J13DRAFT_229351</name>
</gene>
<dbReference type="GO" id="GO:0008270">
    <property type="term" value="F:zinc ion binding"/>
    <property type="evidence" value="ECO:0007669"/>
    <property type="project" value="InterPro"/>
</dbReference>
<organism evidence="5 6">
    <name type="scientific">Dactylonectria estremocensis</name>
    <dbReference type="NCBI Taxonomy" id="1079267"/>
    <lineage>
        <taxon>Eukaryota</taxon>
        <taxon>Fungi</taxon>
        <taxon>Dikarya</taxon>
        <taxon>Ascomycota</taxon>
        <taxon>Pezizomycotina</taxon>
        <taxon>Sordariomycetes</taxon>
        <taxon>Hypocreomycetidae</taxon>
        <taxon>Hypocreales</taxon>
        <taxon>Nectriaceae</taxon>
        <taxon>Dactylonectria</taxon>
    </lineage>
</organism>
<dbReference type="InterPro" id="IPR036864">
    <property type="entry name" value="Zn2-C6_fun-type_DNA-bd_sf"/>
</dbReference>
<keyword evidence="6" id="KW-1185">Reference proteome</keyword>
<dbReference type="EMBL" id="JAGMUU010000004">
    <property type="protein sequence ID" value="KAH7155595.1"/>
    <property type="molecule type" value="Genomic_DNA"/>
</dbReference>
<protein>
    <recommendedName>
        <fullName evidence="4">Zn(2)-C6 fungal-type domain-containing protein</fullName>
    </recommendedName>
</protein>
<evidence type="ECO:0000313" key="6">
    <source>
        <dbReference type="Proteomes" id="UP000717696"/>
    </source>
</evidence>
<evidence type="ECO:0000259" key="4">
    <source>
        <dbReference type="PROSITE" id="PS50048"/>
    </source>
</evidence>
<dbReference type="PROSITE" id="PS50048">
    <property type="entry name" value="ZN2_CY6_FUNGAL_2"/>
    <property type="match status" value="1"/>
</dbReference>
<dbReference type="PANTHER" id="PTHR47431">
    <property type="entry name" value="ZN(II)2CYS6 TRANSCRIPTION FACTOR (EUROFUNG)-RELATED"/>
    <property type="match status" value="1"/>
</dbReference>
<dbReference type="AlphaFoldDB" id="A0A9P9JCI3"/>